<gene>
    <name evidence="3" type="ORF">SDC9_42339</name>
</gene>
<dbReference type="GO" id="GO:0005829">
    <property type="term" value="C:cytosol"/>
    <property type="evidence" value="ECO:0007669"/>
    <property type="project" value="TreeGrafter"/>
</dbReference>
<dbReference type="Gene3D" id="3.40.109.10">
    <property type="entry name" value="NADH Oxidase"/>
    <property type="match status" value="1"/>
</dbReference>
<sequence>MNNILQSLLSRRSVRNFTDRQIQDEELDLILQAAILAPNGRNQEPWHFTALQDAKKLRKLDELVVGKGASFFYYAPTLILVSIQEGNAYEKEDTACALTNMMQAAHALGLGSVWCNRINGNHELDTKLGEFGIPQGYRVTGTLAVGYIKGELPPGRIPKEGTITIVRS</sequence>
<proteinExistence type="predicted"/>
<evidence type="ECO:0000259" key="2">
    <source>
        <dbReference type="Pfam" id="PF00881"/>
    </source>
</evidence>
<evidence type="ECO:0000313" key="3">
    <source>
        <dbReference type="EMBL" id="MPL96164.1"/>
    </source>
</evidence>
<dbReference type="PANTHER" id="PTHR23026">
    <property type="entry name" value="NADPH NITROREDUCTASE"/>
    <property type="match status" value="1"/>
</dbReference>
<name>A0A644VXG3_9ZZZZ</name>
<dbReference type="AlphaFoldDB" id="A0A644VXG3"/>
<feature type="domain" description="Nitroreductase" evidence="2">
    <location>
        <begin position="69"/>
        <end position="147"/>
    </location>
</feature>
<dbReference type="GO" id="GO:0046857">
    <property type="term" value="F:oxidoreductase activity, acting on other nitrogenous compounds as donors, with NAD or NADP as acceptor"/>
    <property type="evidence" value="ECO:0007669"/>
    <property type="project" value="TreeGrafter"/>
</dbReference>
<accession>A0A644VXG3</accession>
<dbReference type="SUPFAM" id="SSF55469">
    <property type="entry name" value="FMN-dependent nitroreductase-like"/>
    <property type="match status" value="1"/>
</dbReference>
<dbReference type="InterPro" id="IPR029479">
    <property type="entry name" value="Nitroreductase"/>
</dbReference>
<reference evidence="3" key="1">
    <citation type="submission" date="2019-08" db="EMBL/GenBank/DDBJ databases">
        <authorList>
            <person name="Kucharzyk K."/>
            <person name="Murdoch R.W."/>
            <person name="Higgins S."/>
            <person name="Loffler F."/>
        </authorList>
    </citation>
    <scope>NUCLEOTIDE SEQUENCE</scope>
</reference>
<dbReference type="Pfam" id="PF00881">
    <property type="entry name" value="Nitroreductase"/>
    <property type="match status" value="2"/>
</dbReference>
<dbReference type="PANTHER" id="PTHR23026:SF125">
    <property type="entry name" value="OXYGEN-INSENSITIVE NAD(P)H NITROREDUCTASE"/>
    <property type="match status" value="1"/>
</dbReference>
<evidence type="ECO:0000256" key="1">
    <source>
        <dbReference type="ARBA" id="ARBA00023027"/>
    </source>
</evidence>
<protein>
    <recommendedName>
        <fullName evidence="2">Nitroreductase domain-containing protein</fullName>
    </recommendedName>
</protein>
<dbReference type="EMBL" id="VSSQ01000498">
    <property type="protein sequence ID" value="MPL96164.1"/>
    <property type="molecule type" value="Genomic_DNA"/>
</dbReference>
<dbReference type="InterPro" id="IPR050627">
    <property type="entry name" value="Nitroreductase/BluB"/>
</dbReference>
<dbReference type="GO" id="GO:0046256">
    <property type="term" value="P:2,4,6-trinitrotoluene catabolic process"/>
    <property type="evidence" value="ECO:0007669"/>
    <property type="project" value="TreeGrafter"/>
</dbReference>
<keyword evidence="1" id="KW-0520">NAD</keyword>
<comment type="caution">
    <text evidence="3">The sequence shown here is derived from an EMBL/GenBank/DDBJ whole genome shotgun (WGS) entry which is preliminary data.</text>
</comment>
<feature type="domain" description="Nitroreductase" evidence="2">
    <location>
        <begin position="9"/>
        <end position="65"/>
    </location>
</feature>
<organism evidence="3">
    <name type="scientific">bioreactor metagenome</name>
    <dbReference type="NCBI Taxonomy" id="1076179"/>
    <lineage>
        <taxon>unclassified sequences</taxon>
        <taxon>metagenomes</taxon>
        <taxon>ecological metagenomes</taxon>
    </lineage>
</organism>
<dbReference type="InterPro" id="IPR000415">
    <property type="entry name" value="Nitroreductase-like"/>
</dbReference>